<protein>
    <recommendedName>
        <fullName evidence="4">Type 4 fimbrial biogenesis protein PilX N-terminal domain-containing protein</fullName>
    </recommendedName>
</protein>
<name>A0A0G4B321_9BACT</name>
<proteinExistence type="predicted"/>
<evidence type="ECO:0008006" key="4">
    <source>
        <dbReference type="Google" id="ProtNLM"/>
    </source>
</evidence>
<feature type="transmembrane region" description="Helical" evidence="1">
    <location>
        <begin position="12"/>
        <end position="34"/>
    </location>
</feature>
<organism evidence="2 3">
    <name type="scientific">Berkelbacteria bacterium GW2011_GWE1_39_12</name>
    <dbReference type="NCBI Taxonomy" id="1618337"/>
    <lineage>
        <taxon>Bacteria</taxon>
        <taxon>Candidatus Berkelbacteria</taxon>
    </lineage>
</organism>
<reference evidence="2 3" key="1">
    <citation type="journal article" date="2015" name="Nature">
        <title>rRNA introns, odd ribosomes, and small enigmatic genomes across a large radiation of phyla.</title>
        <authorList>
            <person name="Brown C.T."/>
            <person name="Hug L.A."/>
            <person name="Thomas B.C."/>
            <person name="Sharon I."/>
            <person name="Castelle C.J."/>
            <person name="Singh A."/>
            <person name="Wilkins M.J."/>
            <person name="Williams K.H."/>
            <person name="Banfield J.F."/>
        </authorList>
    </citation>
    <scope>NUCLEOTIDE SEQUENCE [LARGE SCALE GENOMIC DNA]</scope>
</reference>
<dbReference type="Proteomes" id="UP000035648">
    <property type="component" value="Chromosome"/>
</dbReference>
<accession>A0A0G4B321</accession>
<dbReference type="KEGG" id="bbgw:UT28_C0001G0541"/>
<keyword evidence="1" id="KW-1133">Transmembrane helix</keyword>
<gene>
    <name evidence="2" type="ORF">UT28_C0001G0541</name>
</gene>
<keyword evidence="1" id="KW-0472">Membrane</keyword>
<dbReference type="STRING" id="1618337.UT28_C0001G0541"/>
<evidence type="ECO:0000313" key="2">
    <source>
        <dbReference type="EMBL" id="AKM82346.1"/>
    </source>
</evidence>
<dbReference type="AlphaFoldDB" id="A0A0G4B321"/>
<evidence type="ECO:0000313" key="3">
    <source>
        <dbReference type="Proteomes" id="UP000035648"/>
    </source>
</evidence>
<sequence length="135" mass="14216">MKINPRQKGQALLIGILIIFTAAISLAVASGVIASNQVSVSQNQKLSAQASNLAHTCLDNGLMNFSRGNFTAPAQLNSNGGTCTINISGSSPIYQVTSTAEFNLAIFNKKVTRKIEATVTTVGGLTRVTSLQEIY</sequence>
<dbReference type="EMBL" id="CP011213">
    <property type="protein sequence ID" value="AKM82346.1"/>
    <property type="molecule type" value="Genomic_DNA"/>
</dbReference>
<keyword evidence="1" id="KW-0812">Transmembrane</keyword>
<evidence type="ECO:0000256" key="1">
    <source>
        <dbReference type="SAM" id="Phobius"/>
    </source>
</evidence>